<dbReference type="InterPro" id="IPR002937">
    <property type="entry name" value="Amino_oxidase"/>
</dbReference>
<dbReference type="InterPro" id="IPR036188">
    <property type="entry name" value="FAD/NAD-bd_sf"/>
</dbReference>
<dbReference type="SUPFAM" id="SSF51905">
    <property type="entry name" value="FAD/NAD(P)-binding domain"/>
    <property type="match status" value="1"/>
</dbReference>
<keyword evidence="4" id="KW-1185">Reference proteome</keyword>
<organism evidence="3 4">
    <name type="scientific">Asparagus officinalis</name>
    <name type="common">Garden asparagus</name>
    <dbReference type="NCBI Taxonomy" id="4686"/>
    <lineage>
        <taxon>Eukaryota</taxon>
        <taxon>Viridiplantae</taxon>
        <taxon>Streptophyta</taxon>
        <taxon>Embryophyta</taxon>
        <taxon>Tracheophyta</taxon>
        <taxon>Spermatophyta</taxon>
        <taxon>Magnoliopsida</taxon>
        <taxon>Liliopsida</taxon>
        <taxon>Asparagales</taxon>
        <taxon>Asparagaceae</taxon>
        <taxon>Asparagoideae</taxon>
        <taxon>Asparagus</taxon>
    </lineage>
</organism>
<keyword evidence="1" id="KW-0809">Transit peptide</keyword>
<dbReference type="InterPro" id="IPR050464">
    <property type="entry name" value="Zeta_carotene_desat/Oxidored"/>
</dbReference>
<dbReference type="OMA" id="MELLYYY"/>
<sequence length="527" mass="59566">MLIAAAPASSSLCFTQNRRRYSCRAEAIPSPSQSHDQSKEEEKKKVVVVGSGWAGLASAHHLSKQGFDVTVLEPESCPAPEVGIRGFWSPYRNVFSVVDELRLQPFTKKTGSALYTSEGLEVEFPVFQDLPRLPTPFGALLYPQFLRLPLVDRLTSIPLIAPVIDFDNTDIAWTKYDAMTARELFKLFGCSEKLYYEAFKPLIHAGLFAPPEQCSAAATLGMLYYYILAHQQNFDVLWCRGTVQEKIFIPWTDSMKEKGCKFLEDKRVTDFIFDEDRGCISGVVVGQEKYEADAVVLAVGISSLQSTIKSSSLLQSRQEFLNALDLAAIDVVSVKVWLDRKVKLPKPTNVCSAIDSIGWTFFELNSIYDEYEDEPTTVLEAEFYFANQLLPLRDEQIAVKLMSNLSRCIKEFKEAKVLQQTVVRLPNSATHFFPGSYKYMMRGSTSFPNLFMAGDWIVNRHGSWSQEKAYVTGLEAANRVVDYLGEGEFARIIPVEADEPHIEAFRELNRRISEYRSQLPLSNFFLN</sequence>
<protein>
    <recommendedName>
        <fullName evidence="2">Amine oxidase domain-containing protein</fullName>
    </recommendedName>
</protein>
<dbReference type="PANTHER" id="PTHR42923:SF24">
    <property type="entry name" value="OS04G0560500 PROTEIN"/>
    <property type="match status" value="1"/>
</dbReference>
<name>A0A5P1DZX5_ASPOF</name>
<dbReference type="OrthoDB" id="2219495at2759"/>
<evidence type="ECO:0000313" key="4">
    <source>
        <dbReference type="Proteomes" id="UP000243459"/>
    </source>
</evidence>
<dbReference type="Proteomes" id="UP000243459">
    <property type="component" value="Chromosome 10"/>
</dbReference>
<dbReference type="EMBL" id="CM007390">
    <property type="protein sequence ID" value="ONK55891.1"/>
    <property type="molecule type" value="Genomic_DNA"/>
</dbReference>
<gene>
    <name evidence="3" type="ORF">A4U43_C10F2020</name>
</gene>
<proteinExistence type="predicted"/>
<accession>A0A5P1DZX5</accession>
<dbReference type="AlphaFoldDB" id="A0A5P1DZX5"/>
<dbReference type="Gramene" id="ONK55891">
    <property type="protein sequence ID" value="ONK55891"/>
    <property type="gene ID" value="A4U43_C10F2020"/>
</dbReference>
<reference evidence="4" key="1">
    <citation type="journal article" date="2017" name="Nat. Commun.">
        <title>The asparagus genome sheds light on the origin and evolution of a young Y chromosome.</title>
        <authorList>
            <person name="Harkess A."/>
            <person name="Zhou J."/>
            <person name="Xu C."/>
            <person name="Bowers J.E."/>
            <person name="Van der Hulst R."/>
            <person name="Ayyampalayam S."/>
            <person name="Mercati F."/>
            <person name="Riccardi P."/>
            <person name="McKain M.R."/>
            <person name="Kakrana A."/>
            <person name="Tang H."/>
            <person name="Ray J."/>
            <person name="Groenendijk J."/>
            <person name="Arikit S."/>
            <person name="Mathioni S.M."/>
            <person name="Nakano M."/>
            <person name="Shan H."/>
            <person name="Telgmann-Rauber A."/>
            <person name="Kanno A."/>
            <person name="Yue Z."/>
            <person name="Chen H."/>
            <person name="Li W."/>
            <person name="Chen Y."/>
            <person name="Xu X."/>
            <person name="Zhang Y."/>
            <person name="Luo S."/>
            <person name="Chen H."/>
            <person name="Gao J."/>
            <person name="Mao Z."/>
            <person name="Pires J.C."/>
            <person name="Luo M."/>
            <person name="Kudrna D."/>
            <person name="Wing R.A."/>
            <person name="Meyers B.C."/>
            <person name="Yi K."/>
            <person name="Kong H."/>
            <person name="Lavrijsen P."/>
            <person name="Sunseri F."/>
            <person name="Falavigna A."/>
            <person name="Ye Y."/>
            <person name="Leebens-Mack J.H."/>
            <person name="Chen G."/>
        </authorList>
    </citation>
    <scope>NUCLEOTIDE SEQUENCE [LARGE SCALE GENOMIC DNA]</scope>
    <source>
        <strain evidence="4">cv. DH0086</strain>
    </source>
</reference>
<dbReference type="GO" id="GO:0016491">
    <property type="term" value="F:oxidoreductase activity"/>
    <property type="evidence" value="ECO:0007669"/>
    <property type="project" value="InterPro"/>
</dbReference>
<feature type="domain" description="Amine oxidase" evidence="2">
    <location>
        <begin position="90"/>
        <end position="480"/>
    </location>
</feature>
<evidence type="ECO:0000313" key="3">
    <source>
        <dbReference type="EMBL" id="ONK55891.1"/>
    </source>
</evidence>
<dbReference type="PANTHER" id="PTHR42923">
    <property type="entry name" value="PROTOPORPHYRINOGEN OXIDASE"/>
    <property type="match status" value="1"/>
</dbReference>
<dbReference type="Gene3D" id="3.50.50.60">
    <property type="entry name" value="FAD/NAD(P)-binding domain"/>
    <property type="match status" value="1"/>
</dbReference>
<evidence type="ECO:0000256" key="1">
    <source>
        <dbReference type="ARBA" id="ARBA00022946"/>
    </source>
</evidence>
<dbReference type="Pfam" id="PF01593">
    <property type="entry name" value="Amino_oxidase"/>
    <property type="match status" value="1"/>
</dbReference>
<evidence type="ECO:0000259" key="2">
    <source>
        <dbReference type="Pfam" id="PF01593"/>
    </source>
</evidence>
<dbReference type="Pfam" id="PF13450">
    <property type="entry name" value="NAD_binding_8"/>
    <property type="match status" value="1"/>
</dbReference>